<keyword evidence="6" id="KW-0472">Membrane</keyword>
<keyword evidence="4" id="KW-0648">Protein biosynthesis</keyword>
<evidence type="ECO:0000256" key="6">
    <source>
        <dbReference type="SAM" id="Phobius"/>
    </source>
</evidence>
<proteinExistence type="predicted"/>
<keyword evidence="2" id="KW-0547">Nucleotide-binding</keyword>
<evidence type="ECO:0000256" key="1">
    <source>
        <dbReference type="ARBA" id="ARBA00022598"/>
    </source>
</evidence>
<dbReference type="InterPro" id="IPR014729">
    <property type="entry name" value="Rossmann-like_a/b/a_fold"/>
</dbReference>
<dbReference type="GO" id="GO:0005524">
    <property type="term" value="F:ATP binding"/>
    <property type="evidence" value="ECO:0007669"/>
    <property type="project" value="UniProtKB-KW"/>
</dbReference>
<dbReference type="GO" id="GO:0005829">
    <property type="term" value="C:cytosol"/>
    <property type="evidence" value="ECO:0007669"/>
    <property type="project" value="TreeGrafter"/>
</dbReference>
<organism evidence="7 8">
    <name type="scientific">Microbacterium ginsengisoli</name>
    <dbReference type="NCBI Taxonomy" id="400772"/>
    <lineage>
        <taxon>Bacteria</taxon>
        <taxon>Bacillati</taxon>
        <taxon>Actinomycetota</taxon>
        <taxon>Actinomycetes</taxon>
        <taxon>Micrococcales</taxon>
        <taxon>Microbacteriaceae</taxon>
        <taxon>Microbacterium</taxon>
    </lineage>
</organism>
<dbReference type="GO" id="GO:0004830">
    <property type="term" value="F:tryptophan-tRNA ligase activity"/>
    <property type="evidence" value="ECO:0007669"/>
    <property type="project" value="TreeGrafter"/>
</dbReference>
<dbReference type="InterPro" id="IPR050203">
    <property type="entry name" value="Trp-tRNA_synthetase"/>
</dbReference>
<evidence type="ECO:0000256" key="4">
    <source>
        <dbReference type="ARBA" id="ARBA00022917"/>
    </source>
</evidence>
<evidence type="ECO:0000256" key="3">
    <source>
        <dbReference type="ARBA" id="ARBA00022840"/>
    </source>
</evidence>
<dbReference type="EMBL" id="DMNG01000156">
    <property type="protein sequence ID" value="HAN24766.1"/>
    <property type="molecule type" value="Genomic_DNA"/>
</dbReference>
<keyword evidence="3" id="KW-0067">ATP-binding</keyword>
<dbReference type="PANTHER" id="PTHR43766">
    <property type="entry name" value="TRYPTOPHAN--TRNA LIGASE, MITOCHONDRIAL"/>
    <property type="match status" value="1"/>
</dbReference>
<dbReference type="SUPFAM" id="SSF52374">
    <property type="entry name" value="Nucleotidylyl transferase"/>
    <property type="match status" value="1"/>
</dbReference>
<feature type="transmembrane region" description="Helical" evidence="6">
    <location>
        <begin position="20"/>
        <end position="42"/>
    </location>
</feature>
<dbReference type="Pfam" id="PF00579">
    <property type="entry name" value="tRNA-synt_1b"/>
    <property type="match status" value="1"/>
</dbReference>
<reference evidence="7 8" key="1">
    <citation type="journal article" date="2018" name="Nat. Biotechnol.">
        <title>A standardized bacterial taxonomy based on genome phylogeny substantially revises the tree of life.</title>
        <authorList>
            <person name="Parks D.H."/>
            <person name="Chuvochina M."/>
            <person name="Waite D.W."/>
            <person name="Rinke C."/>
            <person name="Skarshewski A."/>
            <person name="Chaumeil P.A."/>
            <person name="Hugenholtz P."/>
        </authorList>
    </citation>
    <scope>NUCLEOTIDE SEQUENCE [LARGE SCALE GENOMIC DNA]</scope>
    <source>
        <strain evidence="7">UBA9152</strain>
    </source>
</reference>
<dbReference type="AlphaFoldDB" id="A0A3C1KEW4"/>
<accession>A0A3C1KEW4</accession>
<dbReference type="InterPro" id="IPR002305">
    <property type="entry name" value="aa-tRNA-synth_Ic"/>
</dbReference>
<protein>
    <submittedName>
        <fullName evidence="7">Tryptophan--tRNA ligase</fullName>
    </submittedName>
</protein>
<evidence type="ECO:0000313" key="8">
    <source>
        <dbReference type="Proteomes" id="UP000257479"/>
    </source>
</evidence>
<keyword evidence="6" id="KW-0812">Transmembrane</keyword>
<evidence type="ECO:0000256" key="2">
    <source>
        <dbReference type="ARBA" id="ARBA00022741"/>
    </source>
</evidence>
<feature type="non-terminal residue" evidence="7">
    <location>
        <position position="48"/>
    </location>
</feature>
<evidence type="ECO:0000256" key="5">
    <source>
        <dbReference type="ARBA" id="ARBA00023146"/>
    </source>
</evidence>
<name>A0A3C1KEW4_9MICO</name>
<evidence type="ECO:0000313" key="7">
    <source>
        <dbReference type="EMBL" id="HAN24766.1"/>
    </source>
</evidence>
<dbReference type="GO" id="GO:0006436">
    <property type="term" value="P:tryptophanyl-tRNA aminoacylation"/>
    <property type="evidence" value="ECO:0007669"/>
    <property type="project" value="TreeGrafter"/>
</dbReference>
<sequence length="48" mass="5319">MTQFKDKSQRYGTDGTTVGLFTYPVLMAADILLFQASVVPVGDDQKQH</sequence>
<keyword evidence="1 7" id="KW-0436">Ligase</keyword>
<dbReference type="Gene3D" id="3.40.50.620">
    <property type="entry name" value="HUPs"/>
    <property type="match status" value="1"/>
</dbReference>
<dbReference type="Proteomes" id="UP000257479">
    <property type="component" value="Unassembled WGS sequence"/>
</dbReference>
<keyword evidence="5" id="KW-0030">Aminoacyl-tRNA synthetase</keyword>
<comment type="caution">
    <text evidence="7">The sequence shown here is derived from an EMBL/GenBank/DDBJ whole genome shotgun (WGS) entry which is preliminary data.</text>
</comment>
<keyword evidence="6" id="KW-1133">Transmembrane helix</keyword>
<gene>
    <name evidence="7" type="ORF">DCP95_09375</name>
</gene>
<feature type="non-terminal residue" evidence="7">
    <location>
        <position position="1"/>
    </location>
</feature>
<dbReference type="PANTHER" id="PTHR43766:SF1">
    <property type="entry name" value="TRYPTOPHAN--TRNA LIGASE, MITOCHONDRIAL"/>
    <property type="match status" value="1"/>
</dbReference>